<protein>
    <submittedName>
        <fullName evidence="1">Crystal superfamily</fullName>
    </submittedName>
</protein>
<evidence type="ECO:0000313" key="1">
    <source>
        <dbReference type="EMBL" id="AYD68206.1"/>
    </source>
</evidence>
<dbReference type="InterPro" id="IPR011024">
    <property type="entry name" value="G_crystallin-like"/>
</dbReference>
<accession>A0A386JAH1</accession>
<evidence type="ECO:0000313" key="2">
    <source>
        <dbReference type="Proteomes" id="UP000316643"/>
    </source>
</evidence>
<reference evidence="1 2" key="1">
    <citation type="journal article" date="2017" name="Virol. Sin.">
        <title>Genome analysis of Heliothis virescens ascovirus 3h isolated from China.</title>
        <authorList>
            <person name="Huang G.H."/>
            <person name="Hou D.H."/>
            <person name="Wang M."/>
            <person name="Cheng X.W."/>
            <person name="Hu Z."/>
        </authorList>
    </citation>
    <scope>NUCLEOTIDE SEQUENCE [LARGE SCALE GENOMIC DNA]</scope>
    <source>
        <strain evidence="1">HvAV-3h</strain>
    </source>
</reference>
<proteinExistence type="predicted"/>
<dbReference type="EMBL" id="KU170628">
    <property type="protein sequence ID" value="AYD68206.1"/>
    <property type="molecule type" value="Genomic_DNA"/>
</dbReference>
<dbReference type="SUPFAM" id="SSF49695">
    <property type="entry name" value="gamma-Crystallin-like"/>
    <property type="match status" value="1"/>
</dbReference>
<organism evidence="1 2">
    <name type="scientific">Heliothis virescens ascovirus 3h</name>
    <dbReference type="NCBI Taxonomy" id="1268039"/>
    <lineage>
        <taxon>Viruses</taxon>
        <taxon>Varidnaviria</taxon>
        <taxon>Bamfordvirae</taxon>
        <taxon>Nucleocytoviricota</taxon>
        <taxon>Megaviricetes</taxon>
        <taxon>Pimascovirales</taxon>
        <taxon>Pimascovirales incertae sedis</taxon>
        <taxon>Ascoviridae</taxon>
        <taxon>Ascovirus</taxon>
    </lineage>
</organism>
<sequence length="165" mass="18756">MYKSRCGHTCGITYTMAKCLLVLVLVVCCAADEIGNTLIQLGGTIYDKVEEFNAPNTACFELYEHPGFRGEKRTLCGRRGQCIDVPNHEYVSSIRFLSGGRFFTVQRLRVYKLNNCERYLDADGYDAYNTATLVWNDGYHRCDGYDLTKYPCDSSFNDNINSISF</sequence>
<name>A0A386JAH1_9VIRU</name>
<dbReference type="Proteomes" id="UP000316643">
    <property type="component" value="Genome"/>
</dbReference>